<dbReference type="SUPFAM" id="SSF52540">
    <property type="entry name" value="P-loop containing nucleoside triphosphate hydrolases"/>
    <property type="match status" value="1"/>
</dbReference>
<organism evidence="1 2">
    <name type="scientific">Rubellimicrobium mesophilum DSM 19309</name>
    <dbReference type="NCBI Taxonomy" id="442562"/>
    <lineage>
        <taxon>Bacteria</taxon>
        <taxon>Pseudomonadati</taxon>
        <taxon>Pseudomonadota</taxon>
        <taxon>Alphaproteobacteria</taxon>
        <taxon>Rhodobacterales</taxon>
        <taxon>Roseobacteraceae</taxon>
        <taxon>Rubellimicrobium</taxon>
    </lineage>
</organism>
<dbReference type="OrthoDB" id="7540582at2"/>
<gene>
    <name evidence="1" type="ORF">Rumeso_02571</name>
</gene>
<accession>A0A017HPU6</accession>
<proteinExistence type="predicted"/>
<dbReference type="Proteomes" id="UP000019666">
    <property type="component" value="Unassembled WGS sequence"/>
</dbReference>
<dbReference type="RefSeq" id="WP_051520900.1">
    <property type="nucleotide sequence ID" value="NZ_KK088522.1"/>
</dbReference>
<name>A0A017HPU6_9RHOB</name>
<dbReference type="AlphaFoldDB" id="A0A017HPU6"/>
<protein>
    <submittedName>
        <fullName evidence="1">Uncharacterized protein</fullName>
    </submittedName>
</protein>
<evidence type="ECO:0000313" key="1">
    <source>
        <dbReference type="EMBL" id="EYD75789.1"/>
    </source>
</evidence>
<dbReference type="InterPro" id="IPR027417">
    <property type="entry name" value="P-loop_NTPase"/>
</dbReference>
<dbReference type="HOGENOM" id="CLU_053852_0_0_5"/>
<reference evidence="1 2" key="1">
    <citation type="submission" date="2013-02" db="EMBL/GenBank/DDBJ databases">
        <authorList>
            <person name="Fiebig A."/>
            <person name="Goeker M."/>
            <person name="Klenk H.-P.P."/>
        </authorList>
    </citation>
    <scope>NUCLEOTIDE SEQUENCE [LARGE SCALE GENOMIC DNA]</scope>
    <source>
        <strain evidence="1 2">DSM 19309</strain>
    </source>
</reference>
<evidence type="ECO:0000313" key="2">
    <source>
        <dbReference type="Proteomes" id="UP000019666"/>
    </source>
</evidence>
<dbReference type="EMBL" id="AOSK01000065">
    <property type="protein sequence ID" value="EYD75789.1"/>
    <property type="molecule type" value="Genomic_DNA"/>
</dbReference>
<sequence length="362" mass="40686">MRIVVHVGMHKTGSTAIQQHFGKLLHRGFEYATYEERNHSMMVALLFSSPDRLADFYVFRQKGPAYVAALPDLRGKWQSRLDAQLDRLRGTDATVLISAEGLSTAGPAANERRENLARYLDRLGADIEVVGYVRSPLSFIRSDIQQRLKDLSRPIQGLEVVWPHYRKRFEPLDQSFGRDRVRLKVFRPDRLHGGDVVSDLGRLLGIDVPPGSARRVNETLSLEATAFLYAQRRWGGGEAFGSPEALKGSHRFVKALSGLKGRRMTVAEPLWRDALARNAEDLAWMEARLGEPLREQEEGDARIAIGSEDDLMAVAIDSLPQLEGVLRDTISTRRFEELALSDLTPQHRMLRALQALRQATAA</sequence>
<comment type="caution">
    <text evidence="1">The sequence shown here is derived from an EMBL/GenBank/DDBJ whole genome shotgun (WGS) entry which is preliminary data.</text>
</comment>
<dbReference type="STRING" id="442562.Rumeso_02571"/>
<keyword evidence="2" id="KW-1185">Reference proteome</keyword>